<keyword evidence="7" id="KW-0808">Transferase</keyword>
<evidence type="ECO:0000256" key="1">
    <source>
        <dbReference type="ARBA" id="ARBA00004496"/>
    </source>
</evidence>
<dbReference type="EC" id="2.1.1.77" evidence="3"/>
<dbReference type="AlphaFoldDB" id="A0A1J4N552"/>
<accession>A0A1J4N552</accession>
<evidence type="ECO:0000256" key="8">
    <source>
        <dbReference type="ARBA" id="ARBA00022691"/>
    </source>
</evidence>
<evidence type="ECO:0000313" key="13">
    <source>
        <dbReference type="Proteomes" id="UP000033772"/>
    </source>
</evidence>
<dbReference type="OrthoDB" id="4280289at2"/>
<dbReference type="InterPro" id="IPR000682">
    <property type="entry name" value="PCMT"/>
</dbReference>
<evidence type="ECO:0000256" key="5">
    <source>
        <dbReference type="ARBA" id="ARBA00022490"/>
    </source>
</evidence>
<evidence type="ECO:0000256" key="9">
    <source>
        <dbReference type="ARBA" id="ARBA00030757"/>
    </source>
</evidence>
<organism evidence="12 13">
    <name type="scientific">Nocardioides luteus</name>
    <dbReference type="NCBI Taxonomy" id="1844"/>
    <lineage>
        <taxon>Bacteria</taxon>
        <taxon>Bacillati</taxon>
        <taxon>Actinomycetota</taxon>
        <taxon>Actinomycetes</taxon>
        <taxon>Propionibacteriales</taxon>
        <taxon>Nocardioidaceae</taxon>
        <taxon>Nocardioides</taxon>
    </lineage>
</organism>
<evidence type="ECO:0000313" key="12">
    <source>
        <dbReference type="EMBL" id="OIJ25529.1"/>
    </source>
</evidence>
<evidence type="ECO:0000256" key="7">
    <source>
        <dbReference type="ARBA" id="ARBA00022679"/>
    </source>
</evidence>
<dbReference type="InterPro" id="IPR026448">
    <property type="entry name" value="Methyltr_grasp"/>
</dbReference>
<dbReference type="PANTHER" id="PTHR11579">
    <property type="entry name" value="PROTEIN-L-ISOASPARTATE O-METHYLTRANSFERASE"/>
    <property type="match status" value="1"/>
</dbReference>
<evidence type="ECO:0000256" key="3">
    <source>
        <dbReference type="ARBA" id="ARBA00011890"/>
    </source>
</evidence>
<dbReference type="NCBIfam" id="TIGR04188">
    <property type="entry name" value="methyltr_grsp"/>
    <property type="match status" value="1"/>
</dbReference>
<comment type="similarity">
    <text evidence="2">Belongs to the methyltransferase superfamily. L-isoaspartyl/D-aspartyl protein methyltransferase family.</text>
</comment>
<gene>
    <name evidence="12" type="ORF">UG56_017170</name>
</gene>
<dbReference type="InterPro" id="IPR029063">
    <property type="entry name" value="SAM-dependent_MTases_sf"/>
</dbReference>
<dbReference type="GO" id="GO:0004719">
    <property type="term" value="F:protein-L-isoaspartate (D-aspartate) O-methyltransferase activity"/>
    <property type="evidence" value="ECO:0007669"/>
    <property type="project" value="UniProtKB-EC"/>
</dbReference>
<protein>
    <recommendedName>
        <fullName evidence="4">Protein-L-isoaspartate O-methyltransferase</fullName>
        <ecNumber evidence="3">2.1.1.77</ecNumber>
    </recommendedName>
    <alternativeName>
        <fullName evidence="11">L-isoaspartyl protein carboxyl methyltransferase</fullName>
    </alternativeName>
    <alternativeName>
        <fullName evidence="9">Protein L-isoaspartyl methyltransferase</fullName>
    </alternativeName>
    <alternativeName>
        <fullName evidence="10">Protein-beta-aspartate methyltransferase</fullName>
    </alternativeName>
</protein>
<name>A0A1J4N552_9ACTN</name>
<dbReference type="Pfam" id="PF01135">
    <property type="entry name" value="PCMT"/>
    <property type="match status" value="1"/>
</dbReference>
<evidence type="ECO:0000256" key="2">
    <source>
        <dbReference type="ARBA" id="ARBA00005369"/>
    </source>
</evidence>
<keyword evidence="8" id="KW-0949">S-adenosyl-L-methionine</keyword>
<dbReference type="STRING" id="1844.UG56_017170"/>
<dbReference type="Gene3D" id="3.40.50.150">
    <property type="entry name" value="Vaccinia Virus protein VP39"/>
    <property type="match status" value="1"/>
</dbReference>
<comment type="subcellular location">
    <subcellularLocation>
        <location evidence="1">Cytoplasm</location>
    </subcellularLocation>
</comment>
<evidence type="ECO:0000256" key="6">
    <source>
        <dbReference type="ARBA" id="ARBA00022603"/>
    </source>
</evidence>
<keyword evidence="13" id="KW-1185">Reference proteome</keyword>
<comment type="caution">
    <text evidence="12">The sequence shown here is derived from an EMBL/GenBank/DDBJ whole genome shotgun (WGS) entry which is preliminary data.</text>
</comment>
<evidence type="ECO:0000256" key="4">
    <source>
        <dbReference type="ARBA" id="ARBA00013346"/>
    </source>
</evidence>
<dbReference type="CDD" id="cd02440">
    <property type="entry name" value="AdoMet_MTases"/>
    <property type="match status" value="1"/>
</dbReference>
<dbReference type="GO" id="GO:0005737">
    <property type="term" value="C:cytoplasm"/>
    <property type="evidence" value="ECO:0007669"/>
    <property type="project" value="UniProtKB-SubCell"/>
</dbReference>
<reference evidence="12" key="1">
    <citation type="submission" date="2016-10" db="EMBL/GenBank/DDBJ databases">
        <title>Draft Genome Sequence of Nocardioides luteus Strain BAFB, an Alkane-Degrading Bacterium Isolated from JP-7 Polluted Soil.</title>
        <authorList>
            <person name="Brown L."/>
            <person name="Ruiz O.N."/>
            <person name="Gunasekera T."/>
        </authorList>
    </citation>
    <scope>NUCLEOTIDE SEQUENCE [LARGE SCALE GENOMIC DNA]</scope>
    <source>
        <strain evidence="12">BAFB</strain>
    </source>
</reference>
<dbReference type="Proteomes" id="UP000033772">
    <property type="component" value="Unassembled WGS sequence"/>
</dbReference>
<dbReference type="GO" id="GO:0032259">
    <property type="term" value="P:methylation"/>
    <property type="evidence" value="ECO:0007669"/>
    <property type="project" value="UniProtKB-KW"/>
</dbReference>
<dbReference type="PANTHER" id="PTHR11579:SF0">
    <property type="entry name" value="PROTEIN-L-ISOASPARTATE(D-ASPARTATE) O-METHYLTRANSFERASE"/>
    <property type="match status" value="1"/>
</dbReference>
<dbReference type="RefSeq" id="WP_045550275.1">
    <property type="nucleotide sequence ID" value="NZ_JZDQ02000024.1"/>
</dbReference>
<dbReference type="SUPFAM" id="SSF53335">
    <property type="entry name" value="S-adenosyl-L-methionine-dependent methyltransferases"/>
    <property type="match status" value="1"/>
</dbReference>
<keyword evidence="6" id="KW-0489">Methyltransferase</keyword>
<evidence type="ECO:0000256" key="10">
    <source>
        <dbReference type="ARBA" id="ARBA00031323"/>
    </source>
</evidence>
<dbReference type="EMBL" id="JZDQ02000024">
    <property type="protein sequence ID" value="OIJ25529.1"/>
    <property type="molecule type" value="Genomic_DNA"/>
</dbReference>
<sequence>MSTHRTRLADTLARDGLVRTRGLRDAVATVPREPFLRPGVFLADETGQWVPTSPEQVGEQAWTEIAYRNDSLVTQLDGHLTVNDVDGPLWGDPTCSSTIPGVVTSMIDELDLDHMPDEGRVLEFGTGTGYSTALLATVLGDQRVASVELDPDLAARAHTALETVGLHPSTVTGDGLAGHPDGGPYDRAIATFAVRDIPHTWIEQVRPGGTIVATVGVWAYGTGLARLTVDDDATATGRLVRTSAFMPARAQATRYRDDMFTLAERADGERDTTLDPEVLGAWMPALLIQLALPRVHLTAVTSDDGVRGPVTYLVSENTASFAEIAPAPMGWHVRQGGPVAIWDTVEATLCAWTNAGSPGIESVQVRVDREGSTYWIGNDPALRWMHPA</sequence>
<proteinExistence type="inferred from homology"/>
<evidence type="ECO:0000256" key="11">
    <source>
        <dbReference type="ARBA" id="ARBA00031350"/>
    </source>
</evidence>
<keyword evidence="5" id="KW-0963">Cytoplasm</keyword>